<dbReference type="EMBL" id="NEDP02002897">
    <property type="protein sequence ID" value="OWF49929.1"/>
    <property type="molecule type" value="Genomic_DNA"/>
</dbReference>
<feature type="region of interest" description="Disordered" evidence="1">
    <location>
        <begin position="32"/>
        <end position="60"/>
    </location>
</feature>
<proteinExistence type="predicted"/>
<evidence type="ECO:0000313" key="3">
    <source>
        <dbReference type="Proteomes" id="UP000242188"/>
    </source>
</evidence>
<gene>
    <name evidence="2" type="ORF">KP79_PYT04019</name>
</gene>
<organism evidence="2 3">
    <name type="scientific">Mizuhopecten yessoensis</name>
    <name type="common">Japanese scallop</name>
    <name type="synonym">Patinopecten yessoensis</name>
    <dbReference type="NCBI Taxonomy" id="6573"/>
    <lineage>
        <taxon>Eukaryota</taxon>
        <taxon>Metazoa</taxon>
        <taxon>Spiralia</taxon>
        <taxon>Lophotrochozoa</taxon>
        <taxon>Mollusca</taxon>
        <taxon>Bivalvia</taxon>
        <taxon>Autobranchia</taxon>
        <taxon>Pteriomorphia</taxon>
        <taxon>Pectinida</taxon>
        <taxon>Pectinoidea</taxon>
        <taxon>Pectinidae</taxon>
        <taxon>Mizuhopecten</taxon>
    </lineage>
</organism>
<keyword evidence="3" id="KW-1185">Reference proteome</keyword>
<evidence type="ECO:0000256" key="1">
    <source>
        <dbReference type="SAM" id="MobiDB-lite"/>
    </source>
</evidence>
<evidence type="ECO:0000313" key="2">
    <source>
        <dbReference type="EMBL" id="OWF49929.1"/>
    </source>
</evidence>
<comment type="caution">
    <text evidence="2">The sequence shown here is derived from an EMBL/GenBank/DDBJ whole genome shotgun (WGS) entry which is preliminary data.</text>
</comment>
<dbReference type="AlphaFoldDB" id="A0A210QMH1"/>
<dbReference type="Proteomes" id="UP000242188">
    <property type="component" value="Unassembled WGS sequence"/>
</dbReference>
<reference evidence="2 3" key="1">
    <citation type="journal article" date="2017" name="Nat. Ecol. Evol.">
        <title>Scallop genome provides insights into evolution of bilaterian karyotype and development.</title>
        <authorList>
            <person name="Wang S."/>
            <person name="Zhang J."/>
            <person name="Jiao W."/>
            <person name="Li J."/>
            <person name="Xun X."/>
            <person name="Sun Y."/>
            <person name="Guo X."/>
            <person name="Huan P."/>
            <person name="Dong B."/>
            <person name="Zhang L."/>
            <person name="Hu X."/>
            <person name="Sun X."/>
            <person name="Wang J."/>
            <person name="Zhao C."/>
            <person name="Wang Y."/>
            <person name="Wang D."/>
            <person name="Huang X."/>
            <person name="Wang R."/>
            <person name="Lv J."/>
            <person name="Li Y."/>
            <person name="Zhang Z."/>
            <person name="Liu B."/>
            <person name="Lu W."/>
            <person name="Hui Y."/>
            <person name="Liang J."/>
            <person name="Zhou Z."/>
            <person name="Hou R."/>
            <person name="Li X."/>
            <person name="Liu Y."/>
            <person name="Li H."/>
            <person name="Ning X."/>
            <person name="Lin Y."/>
            <person name="Zhao L."/>
            <person name="Xing Q."/>
            <person name="Dou J."/>
            <person name="Li Y."/>
            <person name="Mao J."/>
            <person name="Guo H."/>
            <person name="Dou H."/>
            <person name="Li T."/>
            <person name="Mu C."/>
            <person name="Jiang W."/>
            <person name="Fu Q."/>
            <person name="Fu X."/>
            <person name="Miao Y."/>
            <person name="Liu J."/>
            <person name="Yu Q."/>
            <person name="Li R."/>
            <person name="Liao H."/>
            <person name="Li X."/>
            <person name="Kong Y."/>
            <person name="Jiang Z."/>
            <person name="Chourrout D."/>
            <person name="Li R."/>
            <person name="Bao Z."/>
        </authorList>
    </citation>
    <scope>NUCLEOTIDE SEQUENCE [LARGE SCALE GENOMIC DNA]</scope>
    <source>
        <strain evidence="2 3">PY_sf001</strain>
    </source>
</reference>
<accession>A0A210QMH1</accession>
<sequence>MGGAISTIGNTPEFSGHNRYISFPHRRHRVDYSEQAQRSNLQDPVLSERHDNERSVGGTALKQRRKKTFKQIVQEKLVIQIIHHYIAWDICTVPVEKAATFVLPSSIFLSTAVERFCAARVFKLLKPVLQPVVSKLNQGIEKRVGPEAEERKQNIIFKRYGLST</sequence>
<protein>
    <submittedName>
        <fullName evidence="2">Uncharacterized protein</fullName>
    </submittedName>
</protein>
<name>A0A210QMH1_MIZYE</name>